<sequence length="100" mass="11325">MVLLIFRDQIIHIGFRFSELHLIHALARVPVEERLALTCKLLGHSLEELLYGGGVANEGGRHLEPSWRDVAHGSFHVVGNPFHKVGRVFVLDVQHLLIYL</sequence>
<feature type="non-terminal residue" evidence="1">
    <location>
        <position position="100"/>
    </location>
</feature>
<reference evidence="1 2" key="1">
    <citation type="submission" date="2019-01" db="EMBL/GenBank/DDBJ databases">
        <title>A draft genome assembly of the solar-powered sea slug Elysia chlorotica.</title>
        <authorList>
            <person name="Cai H."/>
            <person name="Li Q."/>
            <person name="Fang X."/>
            <person name="Li J."/>
            <person name="Curtis N.E."/>
            <person name="Altenburger A."/>
            <person name="Shibata T."/>
            <person name="Feng M."/>
            <person name="Maeda T."/>
            <person name="Schwartz J.A."/>
            <person name="Shigenobu S."/>
            <person name="Lundholm N."/>
            <person name="Nishiyama T."/>
            <person name="Yang H."/>
            <person name="Hasebe M."/>
            <person name="Li S."/>
            <person name="Pierce S.K."/>
            <person name="Wang J."/>
        </authorList>
    </citation>
    <scope>NUCLEOTIDE SEQUENCE [LARGE SCALE GENOMIC DNA]</scope>
    <source>
        <strain evidence="1">EC2010</strain>
        <tissue evidence="1">Whole organism of an adult</tissue>
    </source>
</reference>
<evidence type="ECO:0000313" key="2">
    <source>
        <dbReference type="Proteomes" id="UP000271974"/>
    </source>
</evidence>
<dbReference type="OrthoDB" id="8043378at2759"/>
<name>A0A433U4F7_ELYCH</name>
<evidence type="ECO:0000313" key="1">
    <source>
        <dbReference type="EMBL" id="RUS88670.1"/>
    </source>
</evidence>
<dbReference type="EMBL" id="RQTK01000076">
    <property type="protein sequence ID" value="RUS88670.1"/>
    <property type="molecule type" value="Genomic_DNA"/>
</dbReference>
<gene>
    <name evidence="1" type="ORF">EGW08_003565</name>
</gene>
<keyword evidence="2" id="KW-1185">Reference proteome</keyword>
<proteinExistence type="predicted"/>
<dbReference type="AlphaFoldDB" id="A0A433U4F7"/>
<comment type="caution">
    <text evidence="1">The sequence shown here is derived from an EMBL/GenBank/DDBJ whole genome shotgun (WGS) entry which is preliminary data.</text>
</comment>
<accession>A0A433U4F7</accession>
<organism evidence="1 2">
    <name type="scientific">Elysia chlorotica</name>
    <name type="common">Eastern emerald elysia</name>
    <name type="synonym">Sea slug</name>
    <dbReference type="NCBI Taxonomy" id="188477"/>
    <lineage>
        <taxon>Eukaryota</taxon>
        <taxon>Metazoa</taxon>
        <taxon>Spiralia</taxon>
        <taxon>Lophotrochozoa</taxon>
        <taxon>Mollusca</taxon>
        <taxon>Gastropoda</taxon>
        <taxon>Heterobranchia</taxon>
        <taxon>Euthyneura</taxon>
        <taxon>Panpulmonata</taxon>
        <taxon>Sacoglossa</taxon>
        <taxon>Placobranchoidea</taxon>
        <taxon>Plakobranchidae</taxon>
        <taxon>Elysia</taxon>
    </lineage>
</organism>
<dbReference type="Proteomes" id="UP000271974">
    <property type="component" value="Unassembled WGS sequence"/>
</dbReference>
<protein>
    <submittedName>
        <fullName evidence="1">Uncharacterized protein</fullName>
    </submittedName>
</protein>